<comment type="caution">
    <text evidence="2">The sequence shown here is derived from an EMBL/GenBank/DDBJ whole genome shotgun (WGS) entry which is preliminary data.</text>
</comment>
<accession>A0A8J3CMI7</accession>
<organism evidence="2 3">
    <name type="scientific">Formosimonas limnophila</name>
    <dbReference type="NCBI Taxonomy" id="1384487"/>
    <lineage>
        <taxon>Bacteria</taxon>
        <taxon>Pseudomonadati</taxon>
        <taxon>Pseudomonadota</taxon>
        <taxon>Betaproteobacteria</taxon>
        <taxon>Burkholderiales</taxon>
        <taxon>Burkholderiaceae</taxon>
        <taxon>Formosimonas</taxon>
    </lineage>
</organism>
<feature type="transmembrane region" description="Helical" evidence="1">
    <location>
        <begin position="12"/>
        <end position="32"/>
    </location>
</feature>
<protein>
    <submittedName>
        <fullName evidence="2">Uncharacterized protein</fullName>
    </submittedName>
</protein>
<sequence length="205" mass="23393">MDEKKSRFKFDVFNMVFGAVVVILAALIPYLIKTVFPDRDLQYKVVGYVQVKELDAISIKIKNNGSNLEKNVQVSFKTISTKASDIIFYVDSSVGCNILQDQSMVVFERIRPGEEVSLSVVADKLQLAQYSDGSVFGVEIKSEDNIASFKAERTEFEKYAYPFGFWAFVLILLILLFFLIYESFFMSPEDKEKMVLQQIDKLPKG</sequence>
<evidence type="ECO:0000256" key="1">
    <source>
        <dbReference type="SAM" id="Phobius"/>
    </source>
</evidence>
<evidence type="ECO:0000313" key="2">
    <source>
        <dbReference type="EMBL" id="GHA70784.1"/>
    </source>
</evidence>
<dbReference type="EMBL" id="BMZG01000004">
    <property type="protein sequence ID" value="GHA70784.1"/>
    <property type="molecule type" value="Genomic_DNA"/>
</dbReference>
<reference evidence="2" key="2">
    <citation type="submission" date="2020-09" db="EMBL/GenBank/DDBJ databases">
        <authorList>
            <person name="Sun Q."/>
            <person name="Kim S."/>
        </authorList>
    </citation>
    <scope>NUCLEOTIDE SEQUENCE</scope>
    <source>
        <strain evidence="2">KCTC 32501</strain>
    </source>
</reference>
<feature type="transmembrane region" description="Helical" evidence="1">
    <location>
        <begin position="163"/>
        <end position="184"/>
    </location>
</feature>
<dbReference type="RefSeq" id="WP_189492389.1">
    <property type="nucleotide sequence ID" value="NZ_BMZG01000004.1"/>
</dbReference>
<keyword evidence="1" id="KW-0472">Membrane</keyword>
<reference evidence="2" key="1">
    <citation type="journal article" date="2014" name="Int. J. Syst. Evol. Microbiol.">
        <title>Complete genome sequence of Corynebacterium casei LMG S-19264T (=DSM 44701T), isolated from a smear-ripened cheese.</title>
        <authorList>
            <consortium name="US DOE Joint Genome Institute (JGI-PGF)"/>
            <person name="Walter F."/>
            <person name="Albersmeier A."/>
            <person name="Kalinowski J."/>
            <person name="Ruckert C."/>
        </authorList>
    </citation>
    <scope>NUCLEOTIDE SEQUENCE</scope>
    <source>
        <strain evidence="2">KCTC 32501</strain>
    </source>
</reference>
<gene>
    <name evidence="2" type="ORF">GCM10009007_09530</name>
</gene>
<proteinExistence type="predicted"/>
<dbReference type="AlphaFoldDB" id="A0A8J3CMI7"/>
<keyword evidence="1" id="KW-1133">Transmembrane helix</keyword>
<evidence type="ECO:0000313" key="3">
    <source>
        <dbReference type="Proteomes" id="UP000614287"/>
    </source>
</evidence>
<dbReference type="Proteomes" id="UP000614287">
    <property type="component" value="Unassembled WGS sequence"/>
</dbReference>
<name>A0A8J3CMI7_9BURK</name>
<keyword evidence="1" id="KW-0812">Transmembrane</keyword>
<keyword evidence="3" id="KW-1185">Reference proteome</keyword>